<evidence type="ECO:0000256" key="1">
    <source>
        <dbReference type="SAM" id="MobiDB-lite"/>
    </source>
</evidence>
<dbReference type="Gene3D" id="3.30.40.10">
    <property type="entry name" value="Zinc/RING finger domain, C3HC4 (zinc finger)"/>
    <property type="match status" value="1"/>
</dbReference>
<feature type="compositionally biased region" description="Basic residues" evidence="1">
    <location>
        <begin position="411"/>
        <end position="426"/>
    </location>
</feature>
<sequence length="500" mass="55352">MDEHSTSATIDTTFVIHISTKKKKGSDILTKSGTSKKELSPKESITTFSKGNCEIDFCDTLVDFSDFFDKYDQSNATVLDLDPEILSDSDIEIMDSSVEWNPSNGYVAGNSLDRLSYCDSSISARTKSVKCEGFCGKFFHAACQGLSADVVKTIEKRNGLSWKCNPCQSYTSEVHEILDARLSSLVNEIHQLFSSVRSEILEIAVKKISTVELPEINDKKSYSAITKGKSAIIIKPKDATQNTQATKADMLHHVNPVAENLQLSGVKNVKNGGILIGCNSDDDNLKLKKIAAEKLSDKYEIKEVAGFSPRVRVAGMTEKQSAENFINSIKSQNKDVLSEKFECKVIDIKPIKKRVDIFQAILQLDYGTYNKIMSVNKGGLAEIALFCVPRQLDVQDPSCNPPEASLSRPGGIHHQRRRSPFHRHGPRQFNRARCGASSRDDASGSLQHVLRVCALSGLSAGDTVESEKEKEDAATLLLGAVGRRRRWRHAGLQRRSEIRY</sequence>
<dbReference type="AlphaFoldDB" id="A0A9P0M8U6"/>
<reference evidence="2" key="1">
    <citation type="submission" date="2022-03" db="EMBL/GenBank/DDBJ databases">
        <authorList>
            <person name="Sayadi A."/>
        </authorList>
    </citation>
    <scope>NUCLEOTIDE SEQUENCE</scope>
</reference>
<keyword evidence="3" id="KW-1185">Reference proteome</keyword>
<dbReference type="Proteomes" id="UP001152888">
    <property type="component" value="Unassembled WGS sequence"/>
</dbReference>
<comment type="caution">
    <text evidence="2">The sequence shown here is derived from an EMBL/GenBank/DDBJ whole genome shotgun (WGS) entry which is preliminary data.</text>
</comment>
<dbReference type="InterPro" id="IPR011011">
    <property type="entry name" value="Znf_FYVE_PHD"/>
</dbReference>
<feature type="region of interest" description="Disordered" evidence="1">
    <location>
        <begin position="398"/>
        <end position="437"/>
    </location>
</feature>
<evidence type="ECO:0000313" key="2">
    <source>
        <dbReference type="EMBL" id="CAH2011370.1"/>
    </source>
</evidence>
<evidence type="ECO:0000313" key="3">
    <source>
        <dbReference type="Proteomes" id="UP001152888"/>
    </source>
</evidence>
<name>A0A9P0M8U6_ACAOB</name>
<organism evidence="2 3">
    <name type="scientific">Acanthoscelides obtectus</name>
    <name type="common">Bean weevil</name>
    <name type="synonym">Bruchus obtectus</name>
    <dbReference type="NCBI Taxonomy" id="200917"/>
    <lineage>
        <taxon>Eukaryota</taxon>
        <taxon>Metazoa</taxon>
        <taxon>Ecdysozoa</taxon>
        <taxon>Arthropoda</taxon>
        <taxon>Hexapoda</taxon>
        <taxon>Insecta</taxon>
        <taxon>Pterygota</taxon>
        <taxon>Neoptera</taxon>
        <taxon>Endopterygota</taxon>
        <taxon>Coleoptera</taxon>
        <taxon>Polyphaga</taxon>
        <taxon>Cucujiformia</taxon>
        <taxon>Chrysomeloidea</taxon>
        <taxon>Chrysomelidae</taxon>
        <taxon>Bruchinae</taxon>
        <taxon>Bruchini</taxon>
        <taxon>Acanthoscelides</taxon>
    </lineage>
</organism>
<dbReference type="EMBL" id="CAKOFQ010008067">
    <property type="protein sequence ID" value="CAH2011370.1"/>
    <property type="molecule type" value="Genomic_DNA"/>
</dbReference>
<dbReference type="SUPFAM" id="SSF57903">
    <property type="entry name" value="FYVE/PHD zinc finger"/>
    <property type="match status" value="1"/>
</dbReference>
<evidence type="ECO:0008006" key="4">
    <source>
        <dbReference type="Google" id="ProtNLM"/>
    </source>
</evidence>
<dbReference type="OrthoDB" id="8192384at2759"/>
<protein>
    <recommendedName>
        <fullName evidence="4">PHD-type domain-containing protein</fullName>
    </recommendedName>
</protein>
<dbReference type="InterPro" id="IPR013083">
    <property type="entry name" value="Znf_RING/FYVE/PHD"/>
</dbReference>
<gene>
    <name evidence="2" type="ORF">ACAOBT_LOCUS32149</name>
</gene>
<accession>A0A9P0M8U6</accession>
<proteinExistence type="predicted"/>